<dbReference type="InterPro" id="IPR014849">
    <property type="entry name" value="EKC/KEOPS_Gon7"/>
</dbReference>
<keyword evidence="6" id="KW-0158">Chromosome</keyword>
<evidence type="ECO:0000256" key="13">
    <source>
        <dbReference type="ARBA" id="ARBA00025393"/>
    </source>
</evidence>
<evidence type="ECO:0000313" key="15">
    <source>
        <dbReference type="EMBL" id="ESZ97402.1"/>
    </source>
</evidence>
<dbReference type="AlphaFoldDB" id="W9CKT9"/>
<gene>
    <name evidence="15" type="ORF">SBOR_2230</name>
</gene>
<dbReference type="HOGENOM" id="CLU_146833_1_0_1"/>
<evidence type="ECO:0000313" key="16">
    <source>
        <dbReference type="Proteomes" id="UP000019487"/>
    </source>
</evidence>
<protein>
    <recommendedName>
        <fullName evidence="5">EKC/KEOPS complex subunit GON7</fullName>
    </recommendedName>
</protein>
<comment type="subcellular location">
    <subcellularLocation>
        <location evidence="2">Chromosome</location>
        <location evidence="2">Telomere</location>
    </subcellularLocation>
    <subcellularLocation>
        <location evidence="1">Nucleus</location>
    </subcellularLocation>
</comment>
<keyword evidence="7" id="KW-0819">tRNA processing</keyword>
<evidence type="ECO:0000256" key="8">
    <source>
        <dbReference type="ARBA" id="ARBA00022895"/>
    </source>
</evidence>
<feature type="compositionally biased region" description="Basic and acidic residues" evidence="14">
    <location>
        <begin position="81"/>
        <end position="92"/>
    </location>
</feature>
<evidence type="ECO:0000256" key="7">
    <source>
        <dbReference type="ARBA" id="ARBA00022694"/>
    </source>
</evidence>
<comment type="caution">
    <text evidence="15">The sequence shown here is derived from an EMBL/GenBank/DDBJ whole genome shotgun (WGS) entry which is preliminary data.</text>
</comment>
<keyword evidence="9" id="KW-0805">Transcription regulation</keyword>
<proteinExistence type="inferred from homology"/>
<evidence type="ECO:0000256" key="6">
    <source>
        <dbReference type="ARBA" id="ARBA00022454"/>
    </source>
</evidence>
<comment type="subunit">
    <text evidence="4">Component of the EKC/KEOPS complex composed of at least BUD32, CGI121, GON7, KAE1 and PCC1; the whole complex dimerizes.</text>
</comment>
<evidence type="ECO:0000256" key="1">
    <source>
        <dbReference type="ARBA" id="ARBA00004123"/>
    </source>
</evidence>
<keyword evidence="12" id="KW-0539">Nucleus</keyword>
<comment type="similarity">
    <text evidence="3">Belongs to the GON7 family.</text>
</comment>
<organism evidence="15 16">
    <name type="scientific">Sclerotinia borealis (strain F-4128)</name>
    <dbReference type="NCBI Taxonomy" id="1432307"/>
    <lineage>
        <taxon>Eukaryota</taxon>
        <taxon>Fungi</taxon>
        <taxon>Dikarya</taxon>
        <taxon>Ascomycota</taxon>
        <taxon>Pezizomycotina</taxon>
        <taxon>Leotiomycetes</taxon>
        <taxon>Helotiales</taxon>
        <taxon>Sclerotiniaceae</taxon>
        <taxon>Sclerotinia</taxon>
    </lineage>
</organism>
<evidence type="ECO:0000256" key="4">
    <source>
        <dbReference type="ARBA" id="ARBA00011534"/>
    </source>
</evidence>
<evidence type="ECO:0000256" key="5">
    <source>
        <dbReference type="ARBA" id="ARBA00019746"/>
    </source>
</evidence>
<name>W9CKT9_SCLBF</name>
<evidence type="ECO:0000256" key="9">
    <source>
        <dbReference type="ARBA" id="ARBA00023015"/>
    </source>
</evidence>
<dbReference type="OrthoDB" id="2288868at2759"/>
<reference evidence="15 16" key="1">
    <citation type="journal article" date="2014" name="Genome Announc.">
        <title>Draft genome sequence of Sclerotinia borealis, a psychrophilic plant pathogenic fungus.</title>
        <authorList>
            <person name="Mardanov A.V."/>
            <person name="Beletsky A.V."/>
            <person name="Kadnikov V.V."/>
            <person name="Ignatov A.N."/>
            <person name="Ravin N.V."/>
        </authorList>
    </citation>
    <scope>NUCLEOTIDE SEQUENCE [LARGE SCALE GENOMIC DNA]</scope>
    <source>
        <strain evidence="16">F-4157</strain>
    </source>
</reference>
<keyword evidence="11" id="KW-0804">Transcription</keyword>
<evidence type="ECO:0000256" key="12">
    <source>
        <dbReference type="ARBA" id="ARBA00023242"/>
    </source>
</evidence>
<accession>W9CKT9</accession>
<dbReference type="GO" id="GO:0008033">
    <property type="term" value="P:tRNA processing"/>
    <property type="evidence" value="ECO:0007669"/>
    <property type="project" value="UniProtKB-KW"/>
</dbReference>
<comment type="function">
    <text evidence="13">Component of the EKC/KEOPS complex that is required for the formation of a threonylcarbamoyl group on adenosine at position 37 (t(6)A37) in tRNAs that read codons beginning with adenine. The complex is probably involved in the transfer of the threonylcarbamoyl moiety of threonylcarbamoyl-AMP (TC-AMP) to the N6 group of A37. GON7 likely plays a supporting role to the catalytic subunit KAE1 in the complex. The EKC/KEOPS complex also promotes both telomere uncapping and telomere elongation. The complex is required for efficient recruitment of transcriptional coactivators.</text>
</comment>
<dbReference type="EMBL" id="AYSA01000087">
    <property type="protein sequence ID" value="ESZ97402.1"/>
    <property type="molecule type" value="Genomic_DNA"/>
</dbReference>
<evidence type="ECO:0000256" key="2">
    <source>
        <dbReference type="ARBA" id="ARBA00004574"/>
    </source>
</evidence>
<feature type="compositionally biased region" description="Acidic residues" evidence="14">
    <location>
        <begin position="107"/>
        <end position="122"/>
    </location>
</feature>
<dbReference type="GO" id="GO:0000781">
    <property type="term" value="C:chromosome, telomeric region"/>
    <property type="evidence" value="ECO:0007669"/>
    <property type="project" value="UniProtKB-SubCell"/>
</dbReference>
<keyword evidence="8" id="KW-0779">Telomere</keyword>
<dbReference type="Proteomes" id="UP000019487">
    <property type="component" value="Unassembled WGS sequence"/>
</dbReference>
<dbReference type="STRING" id="1432307.W9CKT9"/>
<sequence>MAIPDTTTTTTTTTTTSGAELETSYQILSATYSSPNNEKFEHVHKLPMSTSVKVSDRTAYLGALRKATEEMQERINKELTARMEEDKVREAGHANGSKVNGGVIDEAKEEDNYGEEVVEEED</sequence>
<dbReference type="GO" id="GO:0005634">
    <property type="term" value="C:nucleus"/>
    <property type="evidence" value="ECO:0007669"/>
    <property type="project" value="UniProtKB-SubCell"/>
</dbReference>
<keyword evidence="16" id="KW-1185">Reference proteome</keyword>
<feature type="region of interest" description="Disordered" evidence="14">
    <location>
        <begin position="81"/>
        <end position="122"/>
    </location>
</feature>
<evidence type="ECO:0000256" key="14">
    <source>
        <dbReference type="SAM" id="MobiDB-lite"/>
    </source>
</evidence>
<dbReference type="Pfam" id="PF08738">
    <property type="entry name" value="Gon7"/>
    <property type="match status" value="1"/>
</dbReference>
<evidence type="ECO:0000256" key="3">
    <source>
        <dbReference type="ARBA" id="ARBA00008529"/>
    </source>
</evidence>
<keyword evidence="10" id="KW-0010">Activator</keyword>
<evidence type="ECO:0000256" key="11">
    <source>
        <dbReference type="ARBA" id="ARBA00023163"/>
    </source>
</evidence>
<evidence type="ECO:0000256" key="10">
    <source>
        <dbReference type="ARBA" id="ARBA00023159"/>
    </source>
</evidence>